<feature type="transmembrane region" description="Helical" evidence="1">
    <location>
        <begin position="6"/>
        <end position="24"/>
    </location>
</feature>
<reference evidence="3 4" key="1">
    <citation type="journal article" date="2016" name="Sci. Rep.">
        <title>Metabolic traits of an uncultured archaeal lineage -MSBL1- from brine pools of the Red Sea.</title>
        <authorList>
            <person name="Mwirichia R."/>
            <person name="Alam I."/>
            <person name="Rashid M."/>
            <person name="Vinu M."/>
            <person name="Ba-Alawi W."/>
            <person name="Anthony Kamau A."/>
            <person name="Kamanda Ngugi D."/>
            <person name="Goker M."/>
            <person name="Klenk H.P."/>
            <person name="Bajic V."/>
            <person name="Stingl U."/>
        </authorList>
    </citation>
    <scope>NUCLEOTIDE SEQUENCE [LARGE SCALE GENOMIC DNA]</scope>
    <source>
        <strain evidence="3">SCGC-AAA259A05</strain>
    </source>
</reference>
<evidence type="ECO:0000256" key="1">
    <source>
        <dbReference type="SAM" id="Phobius"/>
    </source>
</evidence>
<dbReference type="GO" id="GO:0003676">
    <property type="term" value="F:nucleic acid binding"/>
    <property type="evidence" value="ECO:0007669"/>
    <property type="project" value="InterPro"/>
</dbReference>
<dbReference type="Proteomes" id="UP000070163">
    <property type="component" value="Unassembled WGS sequence"/>
</dbReference>
<proteinExistence type="predicted"/>
<dbReference type="EMBL" id="LHXJ01000002">
    <property type="protein sequence ID" value="KXA91687.1"/>
    <property type="molecule type" value="Genomic_DNA"/>
</dbReference>
<sequence>MKENSIAKLSLLCSLIGMVLIYFGSARKSSLTPISQIDKDFVGLKVKISGQVLDLAKHAEGHLFLKVKDSSDGVISVPIFAKINSKLEKRIELLDNIQIKGIVEEYNGELEVLPEKAESIQVIHSTPFEISKINKKMTGELVKIQGTITRKKSVGKGSLLLKIKKNNGEIKVYIPSNVSNSGNLASLHEGQLIRASGLIQTYKKELELKVEDPYNLKVVGAPDD</sequence>
<accession>A0A133UBW1</accession>
<keyword evidence="1" id="KW-0812">Transmembrane</keyword>
<dbReference type="AlphaFoldDB" id="A0A133UBW1"/>
<gene>
    <name evidence="3" type="ORF">AKJ57_00320</name>
</gene>
<feature type="domain" description="OB" evidence="2">
    <location>
        <begin position="46"/>
        <end position="118"/>
    </location>
</feature>
<organism evidence="3 4">
    <name type="scientific">candidate division MSBL1 archaeon SCGC-AAA259A05</name>
    <dbReference type="NCBI Taxonomy" id="1698259"/>
    <lineage>
        <taxon>Archaea</taxon>
        <taxon>Methanobacteriati</taxon>
        <taxon>Methanobacteriota</taxon>
        <taxon>candidate division MSBL1</taxon>
    </lineage>
</organism>
<keyword evidence="1" id="KW-0472">Membrane</keyword>
<comment type="caution">
    <text evidence="3">The sequence shown here is derived from an EMBL/GenBank/DDBJ whole genome shotgun (WGS) entry which is preliminary data.</text>
</comment>
<dbReference type="Pfam" id="PF01336">
    <property type="entry name" value="tRNA_anti-codon"/>
    <property type="match status" value="1"/>
</dbReference>
<dbReference type="InterPro" id="IPR012340">
    <property type="entry name" value="NA-bd_OB-fold"/>
</dbReference>
<name>A0A133UBW1_9EURY</name>
<dbReference type="Gene3D" id="2.40.50.140">
    <property type="entry name" value="Nucleic acid-binding proteins"/>
    <property type="match status" value="1"/>
</dbReference>
<dbReference type="InterPro" id="IPR004365">
    <property type="entry name" value="NA-bd_OB_tRNA"/>
</dbReference>
<evidence type="ECO:0000313" key="3">
    <source>
        <dbReference type="EMBL" id="KXA91687.1"/>
    </source>
</evidence>
<keyword evidence="1" id="KW-1133">Transmembrane helix</keyword>
<protein>
    <recommendedName>
        <fullName evidence="2">OB domain-containing protein</fullName>
    </recommendedName>
</protein>
<evidence type="ECO:0000313" key="4">
    <source>
        <dbReference type="Proteomes" id="UP000070163"/>
    </source>
</evidence>
<keyword evidence="4" id="KW-1185">Reference proteome</keyword>
<evidence type="ECO:0000259" key="2">
    <source>
        <dbReference type="Pfam" id="PF01336"/>
    </source>
</evidence>